<keyword evidence="5" id="KW-0130">Cell adhesion</keyword>
<dbReference type="GO" id="GO:0002244">
    <property type="term" value="P:hematopoietic progenitor cell differentiation"/>
    <property type="evidence" value="ECO:0007669"/>
    <property type="project" value="Ensembl"/>
</dbReference>
<evidence type="ECO:0000256" key="8">
    <source>
        <dbReference type="ARBA" id="ARBA00023157"/>
    </source>
</evidence>
<dbReference type="GO" id="GO:0007155">
    <property type="term" value="P:cell adhesion"/>
    <property type="evidence" value="ECO:0007669"/>
    <property type="project" value="UniProtKB-KW"/>
</dbReference>
<dbReference type="PANTHER" id="PTHR12035:SF115">
    <property type="entry name" value="SIALIC ACID-BINDING IG-LIKE LECTIN 10"/>
    <property type="match status" value="1"/>
</dbReference>
<sequence>MSRLPPLLLLSLLLRGSQAQNSDYQVHMEKVVTVQEGLCVFVPCSFSSPESRWNKLFLAYGYWFETGTKTDAGSPVATNDKSKRVKLRTQERFQLVGNLEEKDCSLVIRDAQKGDSRRYFFRVERGLEKYSFMNEFLLQVTDLTQKPDVFVPKILEPGQRVTIFCAFNWAFEQCPVPSFSWTGPAVSSQETRPRTSHFSVLSFIPRPQHHDTELTCRVDFSRKGVGTQTTVRLSVAYAPRDLVISVFHDNVPESLGNTPHLEVQQGQSLRLLCSADSQPPATLNWVLEDRVLSWSSPVDSRTLGLDLPRVKAGDSGRYTCLAENKLGSLNGTLNLSVLYPPEDLRVTIWQANRTGLEILGNGSSLPVLEGQSLRLVCVSHSNPPASVSWAWVTQTLSPVQPSDPGILELPVVGREHEGHFTCAAQNPLGAQSISLSLSVHSPPEILEPSCSWEAEGLHCSCSSRAWPAPSLHWRLGEGLLVGNSSNASFTVTSSSTGLWANGSLSFRGELRPGMEFSCEARNDHGVQRVTVLLLLGQGRAFSKGAFVGMGVTTLLLALCLLVIIVKMLWKKRTQENTLRPKLSRGSTILDYINVFPGTRSLARNPKSRPHAPAGASSPDTHVPEAGKKQKDGPDLTPPAPAPVSENYQEEVHYAALNYPRLRPCQTQPPQDTYSEYAEIRFH</sequence>
<dbReference type="PROSITE" id="PS50835">
    <property type="entry name" value="IG_LIKE"/>
    <property type="match status" value="3"/>
</dbReference>
<dbReference type="GO" id="GO:0106015">
    <property type="term" value="P:negative regulation of inflammatory response to wounding"/>
    <property type="evidence" value="ECO:0007669"/>
    <property type="project" value="Ensembl"/>
</dbReference>
<proteinExistence type="inferred from homology"/>
<keyword evidence="9" id="KW-0325">Glycoprotein</keyword>
<dbReference type="GO" id="GO:0033691">
    <property type="term" value="F:sialic acid binding"/>
    <property type="evidence" value="ECO:0007669"/>
    <property type="project" value="TreeGrafter"/>
</dbReference>
<dbReference type="GO" id="GO:0050849">
    <property type="term" value="P:negative regulation of calcium-mediated signaling"/>
    <property type="evidence" value="ECO:0007669"/>
    <property type="project" value="Ensembl"/>
</dbReference>
<dbReference type="GO" id="GO:0030246">
    <property type="term" value="F:carbohydrate binding"/>
    <property type="evidence" value="ECO:0007669"/>
    <property type="project" value="UniProtKB-KW"/>
</dbReference>
<dbReference type="InterPro" id="IPR013106">
    <property type="entry name" value="Ig_V-set"/>
</dbReference>
<name>A0A8C6R3G8_NANGA</name>
<keyword evidence="4" id="KW-0430">Lectin</keyword>
<dbReference type="Pfam" id="PF07679">
    <property type="entry name" value="I-set"/>
    <property type="match status" value="1"/>
</dbReference>
<reference evidence="16" key="2">
    <citation type="submission" date="2025-09" db="UniProtKB">
        <authorList>
            <consortium name="Ensembl"/>
        </authorList>
    </citation>
    <scope>IDENTIFICATION</scope>
</reference>
<dbReference type="InterPro" id="IPR013783">
    <property type="entry name" value="Ig-like_fold"/>
</dbReference>
<feature type="domain" description="Ig-like" evidence="15">
    <location>
        <begin position="147"/>
        <end position="232"/>
    </location>
</feature>
<dbReference type="InterPro" id="IPR003598">
    <property type="entry name" value="Ig_sub2"/>
</dbReference>
<evidence type="ECO:0000256" key="4">
    <source>
        <dbReference type="ARBA" id="ARBA00022734"/>
    </source>
</evidence>
<reference evidence="16" key="1">
    <citation type="submission" date="2025-08" db="UniProtKB">
        <authorList>
            <consortium name="Ensembl"/>
        </authorList>
    </citation>
    <scope>IDENTIFICATION</scope>
</reference>
<keyword evidence="6 13" id="KW-1133">Transmembrane helix</keyword>
<keyword evidence="10" id="KW-0393">Immunoglobulin domain</keyword>
<dbReference type="OMA" id="DCSLMIR"/>
<evidence type="ECO:0000256" key="7">
    <source>
        <dbReference type="ARBA" id="ARBA00023136"/>
    </source>
</evidence>
<feature type="compositionally biased region" description="Basic and acidic residues" evidence="12">
    <location>
        <begin position="621"/>
        <end position="633"/>
    </location>
</feature>
<dbReference type="SMART" id="SM00409">
    <property type="entry name" value="IG"/>
    <property type="match status" value="4"/>
</dbReference>
<evidence type="ECO:0000256" key="2">
    <source>
        <dbReference type="ARBA" id="ARBA00022692"/>
    </source>
</evidence>
<dbReference type="SUPFAM" id="SSF48726">
    <property type="entry name" value="Immunoglobulin"/>
    <property type="match status" value="5"/>
</dbReference>
<dbReference type="Proteomes" id="UP000694381">
    <property type="component" value="Unassembled WGS sequence"/>
</dbReference>
<dbReference type="GO" id="GO:0030888">
    <property type="term" value="P:regulation of B cell proliferation"/>
    <property type="evidence" value="ECO:0007669"/>
    <property type="project" value="Ensembl"/>
</dbReference>
<dbReference type="GO" id="GO:0005886">
    <property type="term" value="C:plasma membrane"/>
    <property type="evidence" value="ECO:0007669"/>
    <property type="project" value="TreeGrafter"/>
</dbReference>
<keyword evidence="17" id="KW-1185">Reference proteome</keyword>
<evidence type="ECO:0000256" key="1">
    <source>
        <dbReference type="ARBA" id="ARBA00004479"/>
    </source>
</evidence>
<evidence type="ECO:0000256" key="10">
    <source>
        <dbReference type="ARBA" id="ARBA00023319"/>
    </source>
</evidence>
<dbReference type="FunFam" id="2.60.40.10:FF:000994">
    <property type="entry name" value="Sialic acid binding Ig like lectin 10"/>
    <property type="match status" value="1"/>
</dbReference>
<dbReference type="AlphaFoldDB" id="A0A8C6R3G8"/>
<feature type="transmembrane region" description="Helical" evidence="13">
    <location>
        <begin position="545"/>
        <end position="569"/>
    </location>
</feature>
<dbReference type="InterPro" id="IPR003599">
    <property type="entry name" value="Ig_sub"/>
</dbReference>
<feature type="domain" description="Ig-like" evidence="15">
    <location>
        <begin position="252"/>
        <end position="336"/>
    </location>
</feature>
<evidence type="ECO:0000256" key="9">
    <source>
        <dbReference type="ARBA" id="ARBA00023180"/>
    </source>
</evidence>
<feature type="domain" description="Ig-like" evidence="15">
    <location>
        <begin position="341"/>
        <end position="438"/>
    </location>
</feature>
<evidence type="ECO:0000313" key="16">
    <source>
        <dbReference type="Ensembl" id="ENSNGAP00000011887.1"/>
    </source>
</evidence>
<gene>
    <name evidence="16" type="primary">LOC103743731</name>
</gene>
<dbReference type="GO" id="GO:0050776">
    <property type="term" value="P:regulation of immune response"/>
    <property type="evidence" value="ECO:0007669"/>
    <property type="project" value="Ensembl"/>
</dbReference>
<evidence type="ECO:0000313" key="17">
    <source>
        <dbReference type="Proteomes" id="UP000694381"/>
    </source>
</evidence>
<keyword evidence="2 13" id="KW-0812">Transmembrane</keyword>
<comment type="subcellular location">
    <subcellularLocation>
        <location evidence="1">Membrane</location>
        <topology evidence="1">Single-pass type I membrane protein</topology>
    </subcellularLocation>
</comment>
<evidence type="ECO:0000256" key="12">
    <source>
        <dbReference type="SAM" id="MobiDB-lite"/>
    </source>
</evidence>
<evidence type="ECO:0000256" key="13">
    <source>
        <dbReference type="SAM" id="Phobius"/>
    </source>
</evidence>
<protein>
    <submittedName>
        <fullName evidence="16">Sialic acid binding Ig-like lectin G</fullName>
    </submittedName>
</protein>
<dbReference type="Ensembl" id="ENSNGAT00000017442.1">
    <property type="protein sequence ID" value="ENSNGAP00000011887.1"/>
    <property type="gene ID" value="ENSNGAG00000013906.1"/>
</dbReference>
<evidence type="ECO:0000256" key="6">
    <source>
        <dbReference type="ARBA" id="ARBA00022989"/>
    </source>
</evidence>
<dbReference type="InterPro" id="IPR007110">
    <property type="entry name" value="Ig-like_dom"/>
</dbReference>
<dbReference type="Gene3D" id="2.60.40.10">
    <property type="entry name" value="Immunoglobulins"/>
    <property type="match status" value="5"/>
</dbReference>
<dbReference type="InterPro" id="IPR036179">
    <property type="entry name" value="Ig-like_dom_sf"/>
</dbReference>
<accession>A0A8C6R3G8</accession>
<dbReference type="InterPro" id="IPR013098">
    <property type="entry name" value="Ig_I-set"/>
</dbReference>
<evidence type="ECO:0000259" key="15">
    <source>
        <dbReference type="PROSITE" id="PS50835"/>
    </source>
</evidence>
<dbReference type="InterPro" id="IPR051036">
    <property type="entry name" value="SIGLEC"/>
</dbReference>
<dbReference type="PANTHER" id="PTHR12035">
    <property type="entry name" value="SIALIC ACID BINDING IMMUNOGLOBULIN-LIKE LECTIN"/>
    <property type="match status" value="1"/>
</dbReference>
<feature type="region of interest" description="Disordered" evidence="12">
    <location>
        <begin position="600"/>
        <end position="646"/>
    </location>
</feature>
<keyword evidence="8" id="KW-1015">Disulfide bond</keyword>
<evidence type="ECO:0000256" key="5">
    <source>
        <dbReference type="ARBA" id="ARBA00022889"/>
    </source>
</evidence>
<evidence type="ECO:0000256" key="3">
    <source>
        <dbReference type="ARBA" id="ARBA00022729"/>
    </source>
</evidence>
<dbReference type="SMART" id="SM00408">
    <property type="entry name" value="IGc2"/>
    <property type="match status" value="2"/>
</dbReference>
<feature type="signal peptide" evidence="14">
    <location>
        <begin position="1"/>
        <end position="19"/>
    </location>
</feature>
<keyword evidence="3 14" id="KW-0732">Signal</keyword>
<dbReference type="GeneTree" id="ENSGT01150000286907"/>
<evidence type="ECO:0000256" key="11">
    <source>
        <dbReference type="ARBA" id="ARBA00038361"/>
    </source>
</evidence>
<keyword evidence="7 13" id="KW-0472">Membrane</keyword>
<organism evidence="16 17">
    <name type="scientific">Nannospalax galili</name>
    <name type="common">Northern Israeli blind subterranean mole rat</name>
    <name type="synonym">Spalax galili</name>
    <dbReference type="NCBI Taxonomy" id="1026970"/>
    <lineage>
        <taxon>Eukaryota</taxon>
        <taxon>Metazoa</taxon>
        <taxon>Chordata</taxon>
        <taxon>Craniata</taxon>
        <taxon>Vertebrata</taxon>
        <taxon>Euteleostomi</taxon>
        <taxon>Mammalia</taxon>
        <taxon>Eutheria</taxon>
        <taxon>Euarchontoglires</taxon>
        <taxon>Glires</taxon>
        <taxon>Rodentia</taxon>
        <taxon>Myomorpha</taxon>
        <taxon>Muroidea</taxon>
        <taxon>Spalacidae</taxon>
        <taxon>Spalacinae</taxon>
        <taxon>Nannospalax</taxon>
    </lineage>
</organism>
<feature type="chain" id="PRO_5034424510" evidence="14">
    <location>
        <begin position="20"/>
        <end position="682"/>
    </location>
</feature>
<dbReference type="FunFam" id="2.60.40.10:FF:000829">
    <property type="entry name" value="Sialic acid-binding Ig-like lectin 8"/>
    <property type="match status" value="1"/>
</dbReference>
<dbReference type="Pfam" id="PF07686">
    <property type="entry name" value="V-set"/>
    <property type="match status" value="1"/>
</dbReference>
<dbReference type="GO" id="GO:0002638">
    <property type="term" value="P:negative regulation of immunoglobulin production"/>
    <property type="evidence" value="ECO:0007669"/>
    <property type="project" value="Ensembl"/>
</dbReference>
<comment type="similarity">
    <text evidence="11">Belongs to the immunoglobulin superfamily. SIGLEC (sialic acid binding Ig-like lectin) family.</text>
</comment>
<evidence type="ECO:0000256" key="14">
    <source>
        <dbReference type="SAM" id="SignalP"/>
    </source>
</evidence>
<dbReference type="Pfam" id="PF13927">
    <property type="entry name" value="Ig_3"/>
    <property type="match status" value="1"/>
</dbReference>